<dbReference type="Proteomes" id="UP000030653">
    <property type="component" value="Unassembled WGS sequence"/>
</dbReference>
<protein>
    <submittedName>
        <fullName evidence="5">MFS general substrate transporter</fullName>
    </submittedName>
</protein>
<accession>M5GDA8</accession>
<feature type="region of interest" description="Disordered" evidence="2">
    <location>
        <begin position="443"/>
        <end position="481"/>
    </location>
</feature>
<evidence type="ECO:0000256" key="3">
    <source>
        <dbReference type="SAM" id="Phobius"/>
    </source>
</evidence>
<reference evidence="5 6" key="1">
    <citation type="journal article" date="2012" name="Science">
        <title>The Paleozoic origin of enzymatic lignin decomposition reconstructed from 31 fungal genomes.</title>
        <authorList>
            <person name="Floudas D."/>
            <person name="Binder M."/>
            <person name="Riley R."/>
            <person name="Barry K."/>
            <person name="Blanchette R.A."/>
            <person name="Henrissat B."/>
            <person name="Martinez A.T."/>
            <person name="Otillar R."/>
            <person name="Spatafora J.W."/>
            <person name="Yadav J.S."/>
            <person name="Aerts A."/>
            <person name="Benoit I."/>
            <person name="Boyd A."/>
            <person name="Carlson A."/>
            <person name="Copeland A."/>
            <person name="Coutinho P.M."/>
            <person name="de Vries R.P."/>
            <person name="Ferreira P."/>
            <person name="Findley K."/>
            <person name="Foster B."/>
            <person name="Gaskell J."/>
            <person name="Glotzer D."/>
            <person name="Gorecki P."/>
            <person name="Heitman J."/>
            <person name="Hesse C."/>
            <person name="Hori C."/>
            <person name="Igarashi K."/>
            <person name="Jurgens J.A."/>
            <person name="Kallen N."/>
            <person name="Kersten P."/>
            <person name="Kohler A."/>
            <person name="Kuees U."/>
            <person name="Kumar T.K.A."/>
            <person name="Kuo A."/>
            <person name="LaButti K."/>
            <person name="Larrondo L.F."/>
            <person name="Lindquist E."/>
            <person name="Ling A."/>
            <person name="Lombard V."/>
            <person name="Lucas S."/>
            <person name="Lundell T."/>
            <person name="Martin R."/>
            <person name="McLaughlin D.J."/>
            <person name="Morgenstern I."/>
            <person name="Morin E."/>
            <person name="Murat C."/>
            <person name="Nagy L.G."/>
            <person name="Nolan M."/>
            <person name="Ohm R.A."/>
            <person name="Patyshakuliyeva A."/>
            <person name="Rokas A."/>
            <person name="Ruiz-Duenas F.J."/>
            <person name="Sabat G."/>
            <person name="Salamov A."/>
            <person name="Samejima M."/>
            <person name="Schmutz J."/>
            <person name="Slot J.C."/>
            <person name="St John F."/>
            <person name="Stenlid J."/>
            <person name="Sun H."/>
            <person name="Sun S."/>
            <person name="Syed K."/>
            <person name="Tsang A."/>
            <person name="Wiebenga A."/>
            <person name="Young D."/>
            <person name="Pisabarro A."/>
            <person name="Eastwood D.C."/>
            <person name="Martin F."/>
            <person name="Cullen D."/>
            <person name="Grigoriev I.V."/>
            <person name="Hibbett D.S."/>
        </authorList>
    </citation>
    <scope>NUCLEOTIDE SEQUENCE [LARGE SCALE GENOMIC DNA]</scope>
    <source>
        <strain evidence="5 6">DJM-731 SS1</strain>
    </source>
</reference>
<keyword evidence="3" id="KW-0472">Membrane</keyword>
<feature type="transmembrane region" description="Helical" evidence="3">
    <location>
        <begin position="43"/>
        <end position="63"/>
    </location>
</feature>
<feature type="transmembrane region" description="Helical" evidence="3">
    <location>
        <begin position="375"/>
        <end position="398"/>
    </location>
</feature>
<feature type="region of interest" description="Disordered" evidence="2">
    <location>
        <begin position="1"/>
        <end position="22"/>
    </location>
</feature>
<dbReference type="OMA" id="AAFNILW"/>
<evidence type="ECO:0000313" key="5">
    <source>
        <dbReference type="EMBL" id="EJU06680.1"/>
    </source>
</evidence>
<feature type="domain" description="Major facilitator superfamily (MFS) profile" evidence="4">
    <location>
        <begin position="47"/>
        <end position="439"/>
    </location>
</feature>
<keyword evidence="3" id="KW-1133">Transmembrane helix</keyword>
<keyword evidence="3" id="KW-0812">Transmembrane</keyword>
<evidence type="ECO:0000256" key="1">
    <source>
        <dbReference type="ARBA" id="ARBA00004141"/>
    </source>
</evidence>
<dbReference type="PANTHER" id="PTHR42910">
    <property type="entry name" value="TRANSPORTER SCO4007-RELATED"/>
    <property type="match status" value="1"/>
</dbReference>
<feature type="transmembrane region" description="Helical" evidence="3">
    <location>
        <begin position="335"/>
        <end position="354"/>
    </location>
</feature>
<feature type="transmembrane region" description="Helical" evidence="3">
    <location>
        <begin position="410"/>
        <end position="433"/>
    </location>
</feature>
<dbReference type="Gene3D" id="1.20.1250.20">
    <property type="entry name" value="MFS general substrate transporter like domains"/>
    <property type="match status" value="1"/>
</dbReference>
<feature type="transmembrane region" description="Helical" evidence="3">
    <location>
        <begin position="171"/>
        <end position="195"/>
    </location>
</feature>
<dbReference type="OrthoDB" id="2105912at2759"/>
<feature type="compositionally biased region" description="Basic and acidic residues" evidence="2">
    <location>
        <begin position="443"/>
        <end position="461"/>
    </location>
</feature>
<evidence type="ECO:0000313" key="6">
    <source>
        <dbReference type="Proteomes" id="UP000030653"/>
    </source>
</evidence>
<dbReference type="GO" id="GO:0022857">
    <property type="term" value="F:transmembrane transporter activity"/>
    <property type="evidence" value="ECO:0007669"/>
    <property type="project" value="InterPro"/>
</dbReference>
<name>M5GDA8_DACPD</name>
<feature type="transmembrane region" description="Helical" evidence="3">
    <location>
        <begin position="310"/>
        <end position="329"/>
    </location>
</feature>
<feature type="transmembrane region" description="Helical" evidence="3">
    <location>
        <begin position="113"/>
        <end position="134"/>
    </location>
</feature>
<dbReference type="RefSeq" id="XP_040633574.1">
    <property type="nucleotide sequence ID" value="XM_040767792.1"/>
</dbReference>
<feature type="transmembrane region" description="Helical" evidence="3">
    <location>
        <begin position="201"/>
        <end position="220"/>
    </location>
</feature>
<dbReference type="PANTHER" id="PTHR42910:SF1">
    <property type="entry name" value="MAJOR FACILITATOR SUPERFAMILY (MFS) PROFILE DOMAIN-CONTAINING PROTEIN"/>
    <property type="match status" value="1"/>
</dbReference>
<proteinExistence type="predicted"/>
<keyword evidence="6" id="KW-1185">Reference proteome</keyword>
<dbReference type="GeneID" id="63682854"/>
<dbReference type="EMBL" id="JH795855">
    <property type="protein sequence ID" value="EJU06680.1"/>
    <property type="molecule type" value="Genomic_DNA"/>
</dbReference>
<feature type="compositionally biased region" description="Basic and acidic residues" evidence="2">
    <location>
        <begin position="1"/>
        <end position="11"/>
    </location>
</feature>
<dbReference type="GO" id="GO:0016020">
    <property type="term" value="C:membrane"/>
    <property type="evidence" value="ECO:0007669"/>
    <property type="project" value="UniProtKB-SubCell"/>
</dbReference>
<evidence type="ECO:0000256" key="2">
    <source>
        <dbReference type="SAM" id="MobiDB-lite"/>
    </source>
</evidence>
<organism evidence="5 6">
    <name type="scientific">Dacryopinax primogenitus (strain DJM 731)</name>
    <name type="common">Brown rot fungus</name>
    <dbReference type="NCBI Taxonomy" id="1858805"/>
    <lineage>
        <taxon>Eukaryota</taxon>
        <taxon>Fungi</taxon>
        <taxon>Dikarya</taxon>
        <taxon>Basidiomycota</taxon>
        <taxon>Agaricomycotina</taxon>
        <taxon>Dacrymycetes</taxon>
        <taxon>Dacrymycetales</taxon>
        <taxon>Dacrymycetaceae</taxon>
        <taxon>Dacryopinax</taxon>
    </lineage>
</organism>
<gene>
    <name evidence="5" type="ORF">DACRYDRAFT_103628</name>
</gene>
<dbReference type="CDD" id="cd17324">
    <property type="entry name" value="MFS_NepI_like"/>
    <property type="match status" value="1"/>
</dbReference>
<evidence type="ECO:0000259" key="4">
    <source>
        <dbReference type="PROSITE" id="PS50850"/>
    </source>
</evidence>
<sequence>MIAGADADKGDSSTNSAQEHNRDFGVFPIPHQLRHDTARPFEFSLLLNIVFAVTGTFTGANLYYCQPILIQLASAYQVDYDRIANVPTLTQAGYAAGLLLVTPLGDMVRRRELLFALLFCAGSVTLGLALTQSLVAFETLSFIAGLVAVTPQIIMPLTVDLAPAHKRGTALSIVFEGLLLGILVARVLGGVIAQFSYWRNIYWMSMGIHYSLLLILYFILPDVPDKKLGLSYIQILYTVLKFAVTEPVLIQSAIIGLCVNAVYASFWVTLTFLLGGSPYYYSTLDIGLFGLVGILGVATGPLVGKIVDRLNPWFGVLFGILGLMLTFAIDTAAATRSIGAIVVVAFLIDVFDSMQQVSSATRYFAINADARARINAVYIIAIFLGQFIGTSAGTRIFTAHGNYANGGMNLAWVGLALVVLLARGPVATTWLGWSGPKERWLRDQKSDQSDGKSLKALHDAEPPEPMVPITVAEPEINTETV</sequence>
<feature type="transmembrane region" description="Helical" evidence="3">
    <location>
        <begin position="248"/>
        <end position="273"/>
    </location>
</feature>
<comment type="subcellular location">
    <subcellularLocation>
        <location evidence="1">Membrane</location>
        <topology evidence="1">Multi-pass membrane protein</topology>
    </subcellularLocation>
</comment>
<feature type="transmembrane region" description="Helical" evidence="3">
    <location>
        <begin position="279"/>
        <end position="298"/>
    </location>
</feature>
<dbReference type="AlphaFoldDB" id="M5GDA8"/>
<dbReference type="SUPFAM" id="SSF103473">
    <property type="entry name" value="MFS general substrate transporter"/>
    <property type="match status" value="1"/>
</dbReference>
<dbReference type="InterPro" id="IPR036259">
    <property type="entry name" value="MFS_trans_sf"/>
</dbReference>
<dbReference type="HOGENOM" id="CLU_001265_23_3_1"/>
<dbReference type="InterPro" id="IPR011701">
    <property type="entry name" value="MFS"/>
</dbReference>
<dbReference type="InterPro" id="IPR020846">
    <property type="entry name" value="MFS_dom"/>
</dbReference>
<dbReference type="PROSITE" id="PS50850">
    <property type="entry name" value="MFS"/>
    <property type="match status" value="1"/>
</dbReference>
<feature type="transmembrane region" description="Helical" evidence="3">
    <location>
        <begin position="140"/>
        <end position="159"/>
    </location>
</feature>
<dbReference type="Pfam" id="PF07690">
    <property type="entry name" value="MFS_1"/>
    <property type="match status" value="1"/>
</dbReference>